<dbReference type="EC" id="2.7.7.87" evidence="3"/>
<keyword evidence="7" id="KW-0548">Nucleotidyltransferase</keyword>
<dbReference type="GO" id="GO:0000049">
    <property type="term" value="F:tRNA binding"/>
    <property type="evidence" value="ECO:0007669"/>
    <property type="project" value="TreeGrafter"/>
</dbReference>
<accession>A0A3L6ZZ91</accession>
<dbReference type="InterPro" id="IPR006070">
    <property type="entry name" value="Sua5-like_dom"/>
</dbReference>
<comment type="similarity">
    <text evidence="2">Belongs to the SUA5 family.</text>
</comment>
<protein>
    <recommendedName>
        <fullName evidence="10">L-threonylcarbamoyladenylate synthase</fullName>
        <ecNumber evidence="3">2.7.7.87</ecNumber>
    </recommendedName>
    <alternativeName>
        <fullName evidence="10">L-threonylcarbamoyladenylate synthase</fullName>
    </alternativeName>
</protein>
<dbReference type="RefSeq" id="WP_121649676.1">
    <property type="nucleotide sequence ID" value="NZ_RCUX01000014.1"/>
</dbReference>
<evidence type="ECO:0000313" key="14">
    <source>
        <dbReference type="EMBL" id="RLP73353.1"/>
    </source>
</evidence>
<evidence type="ECO:0000256" key="12">
    <source>
        <dbReference type="SAM" id="MobiDB-lite"/>
    </source>
</evidence>
<evidence type="ECO:0000256" key="8">
    <source>
        <dbReference type="ARBA" id="ARBA00022741"/>
    </source>
</evidence>
<name>A0A3L6ZZ91_9MICO</name>
<evidence type="ECO:0000256" key="2">
    <source>
        <dbReference type="ARBA" id="ARBA00007663"/>
    </source>
</evidence>
<sequence length="240" mass="24432">MSRIYDCAESAQLDTGLKLAKMSLGRGELVVVPTDTVYGVAADAFSPAAVNALLAAKGRGRQQPPPVLVADVGTLHALAESVPEAVTDLVAAFWPGGLTIVLNAQPSLVWDLGDTHGTVAVRMPNNPITLALLRETGPLAVSSANLTGLPAATSAAEAELMLGTSVHIYLDGGPAGETASTIVDATRLSGPDGRVFVLREGAVSREALRGVLGDLLADAGETPTKTQENAEESGTETGAG</sequence>
<dbReference type="GO" id="GO:0005524">
    <property type="term" value="F:ATP binding"/>
    <property type="evidence" value="ECO:0007669"/>
    <property type="project" value="UniProtKB-KW"/>
</dbReference>
<evidence type="ECO:0000256" key="9">
    <source>
        <dbReference type="ARBA" id="ARBA00022840"/>
    </source>
</evidence>
<dbReference type="AlphaFoldDB" id="A0A3L6ZZ91"/>
<comment type="caution">
    <text evidence="14">The sequence shown here is derived from an EMBL/GenBank/DDBJ whole genome shotgun (WGS) entry which is preliminary data.</text>
</comment>
<dbReference type="GO" id="GO:0008033">
    <property type="term" value="P:tRNA processing"/>
    <property type="evidence" value="ECO:0007669"/>
    <property type="project" value="UniProtKB-KW"/>
</dbReference>
<dbReference type="PROSITE" id="PS51163">
    <property type="entry name" value="YRDC"/>
    <property type="match status" value="1"/>
</dbReference>
<feature type="domain" description="YrdC-like" evidence="13">
    <location>
        <begin position="14"/>
        <end position="203"/>
    </location>
</feature>
<dbReference type="GO" id="GO:0006450">
    <property type="term" value="P:regulation of translational fidelity"/>
    <property type="evidence" value="ECO:0007669"/>
    <property type="project" value="TreeGrafter"/>
</dbReference>
<comment type="subcellular location">
    <subcellularLocation>
        <location evidence="1">Cytoplasm</location>
    </subcellularLocation>
</comment>
<reference evidence="14 15" key="1">
    <citation type="submission" date="2018-10" db="EMBL/GenBank/DDBJ databases">
        <authorList>
            <person name="Li J."/>
        </authorList>
    </citation>
    <scope>NUCLEOTIDE SEQUENCE [LARGE SCALE GENOMIC DNA]</scope>
    <source>
        <strain evidence="14 15">IF 016277</strain>
    </source>
</reference>
<evidence type="ECO:0000256" key="10">
    <source>
        <dbReference type="ARBA" id="ARBA00029774"/>
    </source>
</evidence>
<evidence type="ECO:0000256" key="6">
    <source>
        <dbReference type="ARBA" id="ARBA00022694"/>
    </source>
</evidence>
<keyword evidence="8" id="KW-0547">Nucleotide-binding</keyword>
<organism evidence="14 15">
    <name type="scientific">Mycetocola tolaasinivorans</name>
    <dbReference type="NCBI Taxonomy" id="76635"/>
    <lineage>
        <taxon>Bacteria</taxon>
        <taxon>Bacillati</taxon>
        <taxon>Actinomycetota</taxon>
        <taxon>Actinomycetes</taxon>
        <taxon>Micrococcales</taxon>
        <taxon>Microbacteriaceae</taxon>
        <taxon>Mycetocola</taxon>
    </lineage>
</organism>
<feature type="region of interest" description="Disordered" evidence="12">
    <location>
        <begin position="218"/>
        <end position="240"/>
    </location>
</feature>
<dbReference type="OrthoDB" id="9814580at2"/>
<comment type="catalytic activity">
    <reaction evidence="11">
        <text>L-threonine + hydrogencarbonate + ATP = L-threonylcarbamoyladenylate + diphosphate + H2O</text>
        <dbReference type="Rhea" id="RHEA:36407"/>
        <dbReference type="ChEBI" id="CHEBI:15377"/>
        <dbReference type="ChEBI" id="CHEBI:17544"/>
        <dbReference type="ChEBI" id="CHEBI:30616"/>
        <dbReference type="ChEBI" id="CHEBI:33019"/>
        <dbReference type="ChEBI" id="CHEBI:57926"/>
        <dbReference type="ChEBI" id="CHEBI:73682"/>
        <dbReference type="EC" id="2.7.7.87"/>
    </reaction>
</comment>
<evidence type="ECO:0000313" key="15">
    <source>
        <dbReference type="Proteomes" id="UP000272503"/>
    </source>
</evidence>
<dbReference type="PANTHER" id="PTHR17490:SF16">
    <property type="entry name" value="THREONYLCARBAMOYL-AMP SYNTHASE"/>
    <property type="match status" value="1"/>
</dbReference>
<keyword evidence="15" id="KW-1185">Reference proteome</keyword>
<keyword evidence="9" id="KW-0067">ATP-binding</keyword>
<dbReference type="PANTHER" id="PTHR17490">
    <property type="entry name" value="SUA5"/>
    <property type="match status" value="1"/>
</dbReference>
<evidence type="ECO:0000259" key="13">
    <source>
        <dbReference type="PROSITE" id="PS51163"/>
    </source>
</evidence>
<dbReference type="InterPro" id="IPR017945">
    <property type="entry name" value="DHBP_synth_RibB-like_a/b_dom"/>
</dbReference>
<dbReference type="GO" id="GO:0005737">
    <property type="term" value="C:cytoplasm"/>
    <property type="evidence" value="ECO:0007669"/>
    <property type="project" value="UniProtKB-SubCell"/>
</dbReference>
<proteinExistence type="inferred from homology"/>
<evidence type="ECO:0000256" key="7">
    <source>
        <dbReference type="ARBA" id="ARBA00022695"/>
    </source>
</evidence>
<keyword evidence="4" id="KW-0963">Cytoplasm</keyword>
<dbReference type="SUPFAM" id="SSF55821">
    <property type="entry name" value="YrdC/RibB"/>
    <property type="match status" value="1"/>
</dbReference>
<evidence type="ECO:0000256" key="5">
    <source>
        <dbReference type="ARBA" id="ARBA00022679"/>
    </source>
</evidence>
<dbReference type="GO" id="GO:0061710">
    <property type="term" value="F:L-threonylcarbamoyladenylate synthase"/>
    <property type="evidence" value="ECO:0007669"/>
    <property type="project" value="UniProtKB-EC"/>
</dbReference>
<keyword evidence="5" id="KW-0808">Transferase</keyword>
<evidence type="ECO:0000256" key="11">
    <source>
        <dbReference type="ARBA" id="ARBA00048366"/>
    </source>
</evidence>
<keyword evidence="6" id="KW-0819">tRNA processing</keyword>
<dbReference type="EMBL" id="RCUX01000014">
    <property type="protein sequence ID" value="RLP73353.1"/>
    <property type="molecule type" value="Genomic_DNA"/>
</dbReference>
<dbReference type="Gene3D" id="3.90.870.10">
    <property type="entry name" value="DHBP synthase"/>
    <property type="match status" value="1"/>
</dbReference>
<dbReference type="NCBIfam" id="TIGR00057">
    <property type="entry name" value="L-threonylcarbamoyladenylate synthase"/>
    <property type="match status" value="1"/>
</dbReference>
<evidence type="ECO:0000256" key="4">
    <source>
        <dbReference type="ARBA" id="ARBA00022490"/>
    </source>
</evidence>
<dbReference type="InterPro" id="IPR050156">
    <property type="entry name" value="TC-AMP_synthase_SUA5"/>
</dbReference>
<evidence type="ECO:0000256" key="3">
    <source>
        <dbReference type="ARBA" id="ARBA00012584"/>
    </source>
</evidence>
<gene>
    <name evidence="14" type="ORF">D9V32_14725</name>
</gene>
<dbReference type="Pfam" id="PF01300">
    <property type="entry name" value="Sua5_yciO_yrdC"/>
    <property type="match status" value="1"/>
</dbReference>
<evidence type="ECO:0000256" key="1">
    <source>
        <dbReference type="ARBA" id="ARBA00004496"/>
    </source>
</evidence>
<dbReference type="Proteomes" id="UP000272503">
    <property type="component" value="Unassembled WGS sequence"/>
</dbReference>
<dbReference type="GO" id="GO:0003725">
    <property type="term" value="F:double-stranded RNA binding"/>
    <property type="evidence" value="ECO:0007669"/>
    <property type="project" value="InterPro"/>
</dbReference>